<evidence type="ECO:0000313" key="3">
    <source>
        <dbReference type="Proteomes" id="UP000037069"/>
    </source>
</evidence>
<dbReference type="OMA" id="LEMYSIN"/>
<accession>A0A0L0C6Y7</accession>
<dbReference type="InterPro" id="IPR036056">
    <property type="entry name" value="Fibrinogen-like_C"/>
</dbReference>
<evidence type="ECO:0000313" key="2">
    <source>
        <dbReference type="EMBL" id="KNC28002.1"/>
    </source>
</evidence>
<evidence type="ECO:0000259" key="1">
    <source>
        <dbReference type="PROSITE" id="PS51406"/>
    </source>
</evidence>
<keyword evidence="3" id="KW-1185">Reference proteome</keyword>
<dbReference type="InterPro" id="IPR050373">
    <property type="entry name" value="Fibrinogen_C-term_domain"/>
</dbReference>
<gene>
    <name evidence="2" type="ORF">FF38_06742</name>
</gene>
<dbReference type="SUPFAM" id="SSF56496">
    <property type="entry name" value="Fibrinogen C-terminal domain-like"/>
    <property type="match status" value="1"/>
</dbReference>
<protein>
    <recommendedName>
        <fullName evidence="1">Fibrinogen C-terminal domain-containing protein</fullName>
    </recommendedName>
</protein>
<dbReference type="STRING" id="7375.A0A0L0C6Y7"/>
<dbReference type="PANTHER" id="PTHR19143">
    <property type="entry name" value="FIBRINOGEN/TENASCIN/ANGIOPOEITIN"/>
    <property type="match status" value="1"/>
</dbReference>
<dbReference type="InterPro" id="IPR002181">
    <property type="entry name" value="Fibrinogen_a/b/g_C_dom"/>
</dbReference>
<dbReference type="InterPro" id="IPR014716">
    <property type="entry name" value="Fibrinogen_a/b/g_C_1"/>
</dbReference>
<dbReference type="Pfam" id="PF00147">
    <property type="entry name" value="Fibrinogen_C"/>
    <property type="match status" value="1"/>
</dbReference>
<organism evidence="2 3">
    <name type="scientific">Lucilia cuprina</name>
    <name type="common">Green bottle fly</name>
    <name type="synonym">Australian sheep blowfly</name>
    <dbReference type="NCBI Taxonomy" id="7375"/>
    <lineage>
        <taxon>Eukaryota</taxon>
        <taxon>Metazoa</taxon>
        <taxon>Ecdysozoa</taxon>
        <taxon>Arthropoda</taxon>
        <taxon>Hexapoda</taxon>
        <taxon>Insecta</taxon>
        <taxon>Pterygota</taxon>
        <taxon>Neoptera</taxon>
        <taxon>Endopterygota</taxon>
        <taxon>Diptera</taxon>
        <taxon>Brachycera</taxon>
        <taxon>Muscomorpha</taxon>
        <taxon>Oestroidea</taxon>
        <taxon>Calliphoridae</taxon>
        <taxon>Luciliinae</taxon>
        <taxon>Lucilia</taxon>
    </lineage>
</organism>
<dbReference type="PROSITE" id="PS51406">
    <property type="entry name" value="FIBRINOGEN_C_2"/>
    <property type="match status" value="1"/>
</dbReference>
<dbReference type="Proteomes" id="UP000037069">
    <property type="component" value="Unassembled WGS sequence"/>
</dbReference>
<name>A0A0L0C6Y7_LUCCU</name>
<dbReference type="AlphaFoldDB" id="A0A0L0C6Y7"/>
<dbReference type="Gene3D" id="3.90.215.10">
    <property type="entry name" value="Gamma Fibrinogen, chain A, domain 1"/>
    <property type="match status" value="1"/>
</dbReference>
<dbReference type="GO" id="GO:0005615">
    <property type="term" value="C:extracellular space"/>
    <property type="evidence" value="ECO:0007669"/>
    <property type="project" value="TreeGrafter"/>
</dbReference>
<comment type="caution">
    <text evidence="2">The sequence shown here is derived from an EMBL/GenBank/DDBJ whole genome shotgun (WGS) entry which is preliminary data.</text>
</comment>
<reference evidence="2 3" key="1">
    <citation type="journal article" date="2015" name="Nat. Commun.">
        <title>Lucilia cuprina genome unlocks parasitic fly biology to underpin future interventions.</title>
        <authorList>
            <person name="Anstead C.A."/>
            <person name="Korhonen P.K."/>
            <person name="Young N.D."/>
            <person name="Hall R.S."/>
            <person name="Jex A.R."/>
            <person name="Murali S.C."/>
            <person name="Hughes D.S."/>
            <person name="Lee S.F."/>
            <person name="Perry T."/>
            <person name="Stroehlein A.J."/>
            <person name="Ansell B.R."/>
            <person name="Breugelmans B."/>
            <person name="Hofmann A."/>
            <person name="Qu J."/>
            <person name="Dugan S."/>
            <person name="Lee S.L."/>
            <person name="Chao H."/>
            <person name="Dinh H."/>
            <person name="Han Y."/>
            <person name="Doddapaneni H.V."/>
            <person name="Worley K.C."/>
            <person name="Muzny D.M."/>
            <person name="Ioannidis P."/>
            <person name="Waterhouse R.M."/>
            <person name="Zdobnov E.M."/>
            <person name="James P.J."/>
            <person name="Bagnall N.H."/>
            <person name="Kotze A.C."/>
            <person name="Gibbs R.A."/>
            <person name="Richards S."/>
            <person name="Batterham P."/>
            <person name="Gasser R.B."/>
        </authorList>
    </citation>
    <scope>NUCLEOTIDE SEQUENCE [LARGE SCALE GENOMIC DNA]</scope>
    <source>
        <strain evidence="2 3">LS</strain>
        <tissue evidence="2">Full body</tissue>
    </source>
</reference>
<feature type="domain" description="Fibrinogen C-terminal" evidence="1">
    <location>
        <begin position="62"/>
        <end position="238"/>
    </location>
</feature>
<sequence length="244" mass="29083">MVTVALFNKLNLLINETQKFNEQFKNFNKSFEMQDKTLKNITSDVERLKYFDIASLIQNHNWQTILRRQDGSENFNRTWNEYKTGFGQKNGEFFIGLEKLHIMTMYSEPHELLIILQDFDNQTRYAKYSDFLISSENYKYTIKKIGKFYGDANDSFSQHLNCAFSTYEQDNDNATISHCAKEYQGGWWFSSCFYSHLTGPYLRHSHIDKKKEQGIVWYSWHGVDYSLKHVEMLIRPKYICTDEH</sequence>
<proteinExistence type="predicted"/>
<dbReference type="EMBL" id="JRES01000828">
    <property type="protein sequence ID" value="KNC28002.1"/>
    <property type="molecule type" value="Genomic_DNA"/>
</dbReference>
<dbReference type="CDD" id="cd00087">
    <property type="entry name" value="FReD"/>
    <property type="match status" value="1"/>
</dbReference>
<dbReference type="OrthoDB" id="6145874at2759"/>
<dbReference type="SMART" id="SM00186">
    <property type="entry name" value="FBG"/>
    <property type="match status" value="1"/>
</dbReference>